<feature type="region of interest" description="Disordered" evidence="1">
    <location>
        <begin position="94"/>
        <end position="145"/>
    </location>
</feature>
<organism evidence="2 3">
    <name type="scientific">Daucus carota subsp. sativus</name>
    <name type="common">Carrot</name>
    <dbReference type="NCBI Taxonomy" id="79200"/>
    <lineage>
        <taxon>Eukaryota</taxon>
        <taxon>Viridiplantae</taxon>
        <taxon>Streptophyta</taxon>
        <taxon>Embryophyta</taxon>
        <taxon>Tracheophyta</taxon>
        <taxon>Spermatophyta</taxon>
        <taxon>Magnoliopsida</taxon>
        <taxon>eudicotyledons</taxon>
        <taxon>Gunneridae</taxon>
        <taxon>Pentapetalae</taxon>
        <taxon>asterids</taxon>
        <taxon>campanulids</taxon>
        <taxon>Apiales</taxon>
        <taxon>Apiaceae</taxon>
        <taxon>Apioideae</taxon>
        <taxon>Scandiceae</taxon>
        <taxon>Daucinae</taxon>
        <taxon>Daucus</taxon>
        <taxon>Daucus sect. Daucus</taxon>
    </lineage>
</organism>
<dbReference type="Proteomes" id="UP000077755">
    <property type="component" value="Chromosome 7"/>
</dbReference>
<reference evidence="2" key="1">
    <citation type="journal article" date="2016" name="Nat. Genet.">
        <title>A high-quality carrot genome assembly provides new insights into carotenoid accumulation and asterid genome evolution.</title>
        <authorList>
            <person name="Iorizzo M."/>
            <person name="Ellison S."/>
            <person name="Senalik D."/>
            <person name="Zeng P."/>
            <person name="Satapoomin P."/>
            <person name="Huang J."/>
            <person name="Bowman M."/>
            <person name="Iovene M."/>
            <person name="Sanseverino W."/>
            <person name="Cavagnaro P."/>
            <person name="Yildiz M."/>
            <person name="Macko-Podgorni A."/>
            <person name="Moranska E."/>
            <person name="Grzebelus E."/>
            <person name="Grzebelus D."/>
            <person name="Ashrafi H."/>
            <person name="Zheng Z."/>
            <person name="Cheng S."/>
            <person name="Spooner D."/>
            <person name="Van Deynze A."/>
            <person name="Simon P."/>
        </authorList>
    </citation>
    <scope>NUCLEOTIDE SEQUENCE</scope>
    <source>
        <tissue evidence="2">Leaf</tissue>
    </source>
</reference>
<accession>A0A164TUE4</accession>
<keyword evidence="3" id="KW-1185">Reference proteome</keyword>
<feature type="region of interest" description="Disordered" evidence="1">
    <location>
        <begin position="1"/>
        <end position="66"/>
    </location>
</feature>
<gene>
    <name evidence="2" type="ORF">DCAR_0728774</name>
</gene>
<dbReference type="AlphaFoldDB" id="A0A164TUE4"/>
<protein>
    <submittedName>
        <fullName evidence="2">Uncharacterized protein</fullName>
    </submittedName>
</protein>
<evidence type="ECO:0000256" key="1">
    <source>
        <dbReference type="SAM" id="MobiDB-lite"/>
    </source>
</evidence>
<dbReference type="Gramene" id="KZM87977">
    <property type="protein sequence ID" value="KZM87977"/>
    <property type="gene ID" value="DCAR_025078"/>
</dbReference>
<dbReference type="EMBL" id="CP093349">
    <property type="protein sequence ID" value="WOH09318.1"/>
    <property type="molecule type" value="Genomic_DNA"/>
</dbReference>
<proteinExistence type="predicted"/>
<reference evidence="2" key="2">
    <citation type="submission" date="2022-03" db="EMBL/GenBank/DDBJ databases">
        <title>Draft title - Genomic analysis of global carrot germplasm unveils the trajectory of domestication and the origin of high carotenoid orange carrot.</title>
        <authorList>
            <person name="Iorizzo M."/>
            <person name="Ellison S."/>
            <person name="Senalik D."/>
            <person name="Macko-Podgorni A."/>
            <person name="Grzebelus D."/>
            <person name="Bostan H."/>
            <person name="Rolling W."/>
            <person name="Curaba J."/>
            <person name="Simon P."/>
        </authorList>
    </citation>
    <scope>NUCLEOTIDE SEQUENCE</scope>
    <source>
        <tissue evidence="2">Leaf</tissue>
    </source>
</reference>
<evidence type="ECO:0000313" key="3">
    <source>
        <dbReference type="Proteomes" id="UP000077755"/>
    </source>
</evidence>
<feature type="compositionally biased region" description="Basic and acidic residues" evidence="1">
    <location>
        <begin position="34"/>
        <end position="51"/>
    </location>
</feature>
<sequence length="145" mass="16171">MRRNHPPQLVRFSTDEEVAGEGVYPQQLPTPLVRETEVDSPRRQLRLEARPHPSRIPPQPGPDTMVRTRAASDIVSEGSSKKRLIIKLAKRNQAVEEGSVRAPLQTLSPEARPEQPAMLPQGEIQVDPASARPLLDLNKLPQDNE</sequence>
<name>A0A164TUE4_DAUCS</name>
<evidence type="ECO:0000313" key="2">
    <source>
        <dbReference type="EMBL" id="WOH09318.1"/>
    </source>
</evidence>